<evidence type="ECO:0000256" key="5">
    <source>
        <dbReference type="ARBA" id="ARBA00022777"/>
    </source>
</evidence>
<dbReference type="Gene3D" id="1.10.287.130">
    <property type="match status" value="1"/>
</dbReference>
<dbReference type="InterPro" id="IPR003661">
    <property type="entry name" value="HisK_dim/P_dom"/>
</dbReference>
<dbReference type="EC" id="2.7.13.3" evidence="2"/>
<feature type="domain" description="Response regulatory" evidence="9">
    <location>
        <begin position="1170"/>
        <end position="1297"/>
    </location>
</feature>
<dbReference type="Proteomes" id="UP000222788">
    <property type="component" value="Unassembled WGS sequence"/>
</dbReference>
<evidence type="ECO:0000313" key="11">
    <source>
        <dbReference type="EMBL" id="PHH51202.1"/>
    </source>
</evidence>
<reference evidence="11 12" key="2">
    <citation type="journal article" date="2013" name="IMA Fungus">
        <title>IMA Genome-F 1: Ceratocystis fimbriata: Draft nuclear genome sequence for the plant pathogen, Ceratocystis fimbriata.</title>
        <authorList>
            <person name="Wilken P.M."/>
            <person name="Steenkamp E.T."/>
            <person name="Wingfield M.J."/>
            <person name="de Beer Z.W."/>
            <person name="Wingfield B.D."/>
        </authorList>
    </citation>
    <scope>NUCLEOTIDE SEQUENCE [LARGE SCALE GENOMIC DNA]</scope>
    <source>
        <strain evidence="11 12">CBS 114723</strain>
    </source>
</reference>
<feature type="compositionally biased region" description="Polar residues" evidence="7">
    <location>
        <begin position="30"/>
        <end position="42"/>
    </location>
</feature>
<feature type="region of interest" description="Disordered" evidence="7">
    <location>
        <begin position="114"/>
        <end position="134"/>
    </location>
</feature>
<dbReference type="NCBIfam" id="TIGR00229">
    <property type="entry name" value="sensory_box"/>
    <property type="match status" value="1"/>
</dbReference>
<dbReference type="SMART" id="SM00086">
    <property type="entry name" value="PAC"/>
    <property type="match status" value="1"/>
</dbReference>
<evidence type="ECO:0000256" key="3">
    <source>
        <dbReference type="ARBA" id="ARBA00022553"/>
    </source>
</evidence>
<evidence type="ECO:0000256" key="4">
    <source>
        <dbReference type="ARBA" id="ARBA00022679"/>
    </source>
</evidence>
<dbReference type="EMBL" id="APWK03000101">
    <property type="protein sequence ID" value="PHH51202.1"/>
    <property type="molecule type" value="Genomic_DNA"/>
</dbReference>
<dbReference type="InterPro" id="IPR035965">
    <property type="entry name" value="PAS-like_dom_sf"/>
</dbReference>
<dbReference type="SUPFAM" id="SSF55874">
    <property type="entry name" value="ATPase domain of HSP90 chaperone/DNA topoisomerase II/histidine kinase"/>
    <property type="match status" value="1"/>
</dbReference>
<feature type="modified residue" description="4-aspartylphosphate" evidence="6">
    <location>
        <position position="1226"/>
    </location>
</feature>
<feature type="compositionally biased region" description="Low complexity" evidence="7">
    <location>
        <begin position="43"/>
        <end position="60"/>
    </location>
</feature>
<keyword evidence="4" id="KW-0808">Transferase</keyword>
<comment type="catalytic activity">
    <reaction evidence="1">
        <text>ATP + protein L-histidine = ADP + protein N-phospho-L-histidine.</text>
        <dbReference type="EC" id="2.7.13.3"/>
    </reaction>
</comment>
<dbReference type="FunFam" id="3.30.565.10:FF:000010">
    <property type="entry name" value="Sensor histidine kinase RcsC"/>
    <property type="match status" value="1"/>
</dbReference>
<dbReference type="PANTHER" id="PTHR43047">
    <property type="entry name" value="TWO-COMPONENT HISTIDINE PROTEIN KINASE"/>
    <property type="match status" value="1"/>
</dbReference>
<keyword evidence="3 6" id="KW-0597">Phosphoprotein</keyword>
<dbReference type="InterPro" id="IPR001610">
    <property type="entry name" value="PAC"/>
</dbReference>
<feature type="compositionally biased region" description="Basic and acidic residues" evidence="7">
    <location>
        <begin position="1307"/>
        <end position="1339"/>
    </location>
</feature>
<dbReference type="CDD" id="cd00130">
    <property type="entry name" value="PAS"/>
    <property type="match status" value="1"/>
</dbReference>
<evidence type="ECO:0000259" key="8">
    <source>
        <dbReference type="PROSITE" id="PS50109"/>
    </source>
</evidence>
<proteinExistence type="predicted"/>
<feature type="compositionally biased region" description="Polar residues" evidence="7">
    <location>
        <begin position="1"/>
        <end position="21"/>
    </location>
</feature>
<dbReference type="PRINTS" id="PR00344">
    <property type="entry name" value="BCTRLSENSOR"/>
</dbReference>
<dbReference type="InterPro" id="IPR013655">
    <property type="entry name" value="PAS_fold_3"/>
</dbReference>
<dbReference type="STRING" id="1035309.A0A2C5WZP0"/>
<comment type="caution">
    <text evidence="11">The sequence shown here is derived from an EMBL/GenBank/DDBJ whole genome shotgun (WGS) entry which is preliminary data.</text>
</comment>
<dbReference type="InterPro" id="IPR011006">
    <property type="entry name" value="CheY-like_superfamily"/>
</dbReference>
<feature type="compositionally biased region" description="Low complexity" evidence="7">
    <location>
        <begin position="1340"/>
        <end position="1351"/>
    </location>
</feature>
<dbReference type="Pfam" id="PF00512">
    <property type="entry name" value="HisKA"/>
    <property type="match status" value="1"/>
</dbReference>
<feature type="region of interest" description="Disordered" evidence="7">
    <location>
        <begin position="1"/>
        <end position="69"/>
    </location>
</feature>
<dbReference type="GO" id="GO:0000155">
    <property type="term" value="F:phosphorelay sensor kinase activity"/>
    <property type="evidence" value="ECO:0007669"/>
    <property type="project" value="InterPro"/>
</dbReference>
<dbReference type="SUPFAM" id="SSF52172">
    <property type="entry name" value="CheY-like"/>
    <property type="match status" value="1"/>
</dbReference>
<feature type="domain" description="PAS" evidence="10">
    <location>
        <begin position="559"/>
        <end position="629"/>
    </location>
</feature>
<dbReference type="SMART" id="SM00448">
    <property type="entry name" value="REC"/>
    <property type="match status" value="1"/>
</dbReference>
<protein>
    <recommendedName>
        <fullName evidence="2">histidine kinase</fullName>
        <ecNumber evidence="2">2.7.13.3</ecNumber>
    </recommendedName>
</protein>
<dbReference type="SUPFAM" id="SSF55785">
    <property type="entry name" value="PYP-like sensor domain (PAS domain)"/>
    <property type="match status" value="1"/>
</dbReference>
<evidence type="ECO:0000313" key="12">
    <source>
        <dbReference type="Proteomes" id="UP000222788"/>
    </source>
</evidence>
<dbReference type="FunFam" id="3.30.450.20:FF:000099">
    <property type="entry name" value="Sensory box sensor histidine kinase"/>
    <property type="match status" value="1"/>
</dbReference>
<dbReference type="CDD" id="cd16922">
    <property type="entry name" value="HATPase_EvgS-ArcB-TorS-like"/>
    <property type="match status" value="1"/>
</dbReference>
<dbReference type="SUPFAM" id="SSF47384">
    <property type="entry name" value="Homodimeric domain of signal transducing histidine kinase"/>
    <property type="match status" value="1"/>
</dbReference>
<dbReference type="PANTHER" id="PTHR43047:SF72">
    <property type="entry name" value="OSMOSENSING HISTIDINE PROTEIN KINASE SLN1"/>
    <property type="match status" value="1"/>
</dbReference>
<dbReference type="SMART" id="SM00387">
    <property type="entry name" value="HATPase_c"/>
    <property type="match status" value="1"/>
</dbReference>
<dbReference type="PROSITE" id="PS50109">
    <property type="entry name" value="HIS_KIN"/>
    <property type="match status" value="1"/>
</dbReference>
<dbReference type="InterPro" id="IPR005467">
    <property type="entry name" value="His_kinase_dom"/>
</dbReference>
<dbReference type="Gene3D" id="3.30.450.20">
    <property type="entry name" value="PAS domain"/>
    <property type="match status" value="2"/>
</dbReference>
<dbReference type="GO" id="GO:0005886">
    <property type="term" value="C:plasma membrane"/>
    <property type="evidence" value="ECO:0007669"/>
    <property type="project" value="TreeGrafter"/>
</dbReference>
<evidence type="ECO:0000256" key="1">
    <source>
        <dbReference type="ARBA" id="ARBA00000085"/>
    </source>
</evidence>
<evidence type="ECO:0000259" key="10">
    <source>
        <dbReference type="PROSITE" id="PS50112"/>
    </source>
</evidence>
<dbReference type="Gene3D" id="3.40.50.2300">
    <property type="match status" value="1"/>
</dbReference>
<dbReference type="InterPro" id="IPR036890">
    <property type="entry name" value="HATPase_C_sf"/>
</dbReference>
<dbReference type="InterPro" id="IPR003594">
    <property type="entry name" value="HATPase_dom"/>
</dbReference>
<name>A0A2C5WZP0_9PEZI</name>
<keyword evidence="5" id="KW-0418">Kinase</keyword>
<evidence type="ECO:0000259" key="9">
    <source>
        <dbReference type="PROSITE" id="PS50110"/>
    </source>
</evidence>
<keyword evidence="12" id="KW-1185">Reference proteome</keyword>
<reference evidence="11 12" key="1">
    <citation type="journal article" date="2013" name="Fungal Biol.">
        <title>Analysis of microsatellite markers in the genome of the plant pathogen Ceratocystis fimbriata.</title>
        <authorList>
            <person name="Simpson M.C."/>
            <person name="Wilken P.M."/>
            <person name="Coetzee M.P."/>
            <person name="Wingfield M.J."/>
            <person name="Wingfield B.D."/>
        </authorList>
    </citation>
    <scope>NUCLEOTIDE SEQUENCE [LARGE SCALE GENOMIC DNA]</scope>
    <source>
        <strain evidence="11 12">CBS 114723</strain>
    </source>
</reference>
<dbReference type="CDD" id="cd17546">
    <property type="entry name" value="REC_hyHK_CKI1_RcsC-like"/>
    <property type="match status" value="1"/>
</dbReference>
<dbReference type="Gene3D" id="3.30.565.10">
    <property type="entry name" value="Histidine kinase-like ATPase, C-terminal domain"/>
    <property type="match status" value="1"/>
</dbReference>
<dbReference type="InterPro" id="IPR000014">
    <property type="entry name" value="PAS"/>
</dbReference>
<evidence type="ECO:0000256" key="2">
    <source>
        <dbReference type="ARBA" id="ARBA00012438"/>
    </source>
</evidence>
<accession>A0A2C5WZP0</accession>
<dbReference type="OrthoDB" id="60033at2759"/>
<dbReference type="InterPro" id="IPR001789">
    <property type="entry name" value="Sig_transdc_resp-reg_receiver"/>
</dbReference>
<feature type="compositionally biased region" description="Polar residues" evidence="7">
    <location>
        <begin position="1352"/>
        <end position="1376"/>
    </location>
</feature>
<dbReference type="PROSITE" id="PS50112">
    <property type="entry name" value="PAS"/>
    <property type="match status" value="1"/>
</dbReference>
<dbReference type="CDD" id="cd00082">
    <property type="entry name" value="HisKA"/>
    <property type="match status" value="1"/>
</dbReference>
<dbReference type="GO" id="GO:0009927">
    <property type="term" value="F:histidine phosphotransfer kinase activity"/>
    <property type="evidence" value="ECO:0007669"/>
    <property type="project" value="TreeGrafter"/>
</dbReference>
<dbReference type="Pfam" id="PF08447">
    <property type="entry name" value="PAS_3"/>
    <property type="match status" value="1"/>
</dbReference>
<evidence type="ECO:0000256" key="7">
    <source>
        <dbReference type="SAM" id="MobiDB-lite"/>
    </source>
</evidence>
<sequence length="1376" mass="152975">MLSPNTSPPETVKSSASSPFLQNGPAATIGSKSNTPRLSSFQIPSTSSDVSPISSDSPTTLEPSPHVSLRDSSFTLKSSAVFSQSASSDDQACSYSYRPPDEYTNELTLDDTCASSTQPVNEENFNPSQTTTSKYLFLGTPDKDTHSLPETPHEISSKPTRSIQPALDSVLQPSSRYSASAASAVMPPSLDQIMFSAFHNLPVSVMVLNDGRSVAFTNNAMNDLLSSVLTTGNTQSENPSQNPYCGLLLSQIGIFGDDSGHPRELSWEAILDHVATKHQLPTTSSGDQLISDFTTQVIRNNRLPDFTIDVIFTKLAGSPHSSISSDMSSSSSASTSSMFVSSPLQQIHAKVIVTTWLGINSQRFFTLTFPEVKFIPRKDPQYNTSSSQHSLDNEPSASQSFADFPFLKEPSREKAPISERVSKLKDAIIDNTNMPIVGIWKDGSVAYPNKAARSMFGKHITDNRAYYVTDLMGDWVLWNGDFTEQLPLSEYPMKFFANTLKPFEGKRIGLIRDSGQRVVYDVVGEVIHDIVTGEFLGGVVSYRDVTRMAEDITRFQKSGDERFRTICDSMPQLVWAVQPDGFPYFFNRQWYEYTGLTPEECLHYRIQDVIHPEDEPEALGTWAQCLETGEPFQAEYRFRSRDGSFRWFLSRALPLRSFSDGPITGWFGTSTDVHDAVITKRITECTKEQLKSVMAHAKVTLFTVDRELKITLLEGGLVGNGIPEDTDANGRGWFIGHDVYEVFDGLVKLKPDEGNLAFLRPIESVLMGNDPEHVMEHKINGRWYRTRFVPMYSSDTPSGSLQEDKKNDVIDGVIGVIMDITEHHAAIEEETKRMQQAVANEQAAKEATRLKSQFLANMSHEFRTPIQWVLGYTDILDSTPMNKEQEQLVATIRNSATILLTLINDILDFSKIESGKMALDEVDFDLCSVLRETTEMRRFEAKNKQIDFIQVCAPGVSGLKLVGDPNRLRQILNNVLDNSVKFTREGFVLLRVEIESEMTEIINLRFTIQDSGVGIESGKQDHIFEAFHQADASTAREFGGTGLGLSICKSFLDLMHGYINLTSKHGRGTTAIIDIPFRKRLKPCDDEACHVPNSARNNLFAIGSHRIEVTSSRLARQGGNAEAKPLRPSGLILSQSESLAVRPKQSMTQLARRRSVATTHKIPMPREHINILLVEDNPLNAKLMIKLLGQINFKSCSHMVNGKEALDFIDRAQRGVERKPDLILMDCQMPILDGYQCAEALRNDEKYCAYIRDVPIIAVTASAIVGDREKCLQSGMNGYLLKPVTQSMLERSIIEWLMAWKSFDNSKPGEEKDQRAKGEHQPIVDGAKEAKSDKGKRPELLPSRSQSSSSETAFSEQMTLSSSDATTEESTVSPPP</sequence>
<dbReference type="Pfam" id="PF00072">
    <property type="entry name" value="Response_reg"/>
    <property type="match status" value="1"/>
</dbReference>
<dbReference type="InterPro" id="IPR004358">
    <property type="entry name" value="Sig_transdc_His_kin-like_C"/>
</dbReference>
<dbReference type="PROSITE" id="PS50110">
    <property type="entry name" value="RESPONSE_REGULATORY"/>
    <property type="match status" value="1"/>
</dbReference>
<evidence type="ECO:0000256" key="6">
    <source>
        <dbReference type="PROSITE-ProRule" id="PRU00169"/>
    </source>
</evidence>
<dbReference type="SMART" id="SM00388">
    <property type="entry name" value="HisKA"/>
    <property type="match status" value="1"/>
</dbReference>
<organism evidence="11 12">
    <name type="scientific">Ceratocystis fimbriata CBS 114723</name>
    <dbReference type="NCBI Taxonomy" id="1035309"/>
    <lineage>
        <taxon>Eukaryota</taxon>
        <taxon>Fungi</taxon>
        <taxon>Dikarya</taxon>
        <taxon>Ascomycota</taxon>
        <taxon>Pezizomycotina</taxon>
        <taxon>Sordariomycetes</taxon>
        <taxon>Hypocreomycetidae</taxon>
        <taxon>Microascales</taxon>
        <taxon>Ceratocystidaceae</taxon>
        <taxon>Ceratocystis</taxon>
    </lineage>
</organism>
<gene>
    <name evidence="11" type="primary">gacS</name>
    <name evidence="11" type="ORF">CFIMG_003984RAa</name>
</gene>
<dbReference type="Pfam" id="PF02518">
    <property type="entry name" value="HATPase_c"/>
    <property type="match status" value="1"/>
</dbReference>
<dbReference type="InterPro" id="IPR036097">
    <property type="entry name" value="HisK_dim/P_sf"/>
</dbReference>
<dbReference type="SMART" id="SM00091">
    <property type="entry name" value="PAS"/>
    <property type="match status" value="1"/>
</dbReference>
<feature type="region of interest" description="Disordered" evidence="7">
    <location>
        <begin position="1305"/>
        <end position="1376"/>
    </location>
</feature>
<feature type="domain" description="Histidine kinase" evidence="8">
    <location>
        <begin position="857"/>
        <end position="1079"/>
    </location>
</feature>